<dbReference type="EMBL" id="JAPTNG010000023">
    <property type="protein sequence ID" value="MCZ0833421.1"/>
    <property type="molecule type" value="Genomic_DNA"/>
</dbReference>
<keyword evidence="2" id="KW-1185">Reference proteome</keyword>
<accession>A0ABT4I3Y0</accession>
<dbReference type="Proteomes" id="UP001067708">
    <property type="component" value="Unassembled WGS sequence"/>
</dbReference>
<dbReference type="RefSeq" id="WP_258418367.1">
    <property type="nucleotide sequence ID" value="NZ_JAPTNG010000023.1"/>
</dbReference>
<protein>
    <submittedName>
        <fullName evidence="1">Uncharacterized protein</fullName>
    </submittedName>
</protein>
<name>A0ABT4I3Y0_9BACL</name>
<comment type="caution">
    <text evidence="1">The sequence shown here is derived from an EMBL/GenBank/DDBJ whole genome shotgun (WGS) entry which is preliminary data.</text>
</comment>
<evidence type="ECO:0000313" key="2">
    <source>
        <dbReference type="Proteomes" id="UP001067708"/>
    </source>
</evidence>
<proteinExistence type="predicted"/>
<evidence type="ECO:0000313" key="1">
    <source>
        <dbReference type="EMBL" id="MCZ0833421.1"/>
    </source>
</evidence>
<reference evidence="1" key="1">
    <citation type="submission" date="2022-09" db="EMBL/GenBank/DDBJ databases">
        <title>Genome analysis and characterization of larvicidal activity of Brevibacillus strains.</title>
        <authorList>
            <person name="Patrusheva E.V."/>
            <person name="Izotova A.O."/>
            <person name="Toshchakov S.V."/>
            <person name="Sineoky S.P."/>
        </authorList>
    </citation>
    <scope>NUCLEOTIDE SEQUENCE</scope>
    <source>
        <strain evidence="1">VKPM_B-13244</strain>
    </source>
</reference>
<gene>
    <name evidence="1" type="ORF">O0535_22190</name>
</gene>
<sequence length="146" mass="16592">MEYINHITLNTGHIRKSYSHEINKEVYFVLNRIYKDIFNDGAKVYGEFTAKGTFDPENGVIITLFGAMGEPIITTGIADRKRSLIWKLLHDTSTAPLITKPQFPPKAPYIADRLEIGALTNMDALKWTGDFTRCMGWICLAPEKIR</sequence>
<organism evidence="1 2">
    <name type="scientific">Brevibacillus halotolerans</name>
    <dbReference type="NCBI Taxonomy" id="1507437"/>
    <lineage>
        <taxon>Bacteria</taxon>
        <taxon>Bacillati</taxon>
        <taxon>Bacillota</taxon>
        <taxon>Bacilli</taxon>
        <taxon>Bacillales</taxon>
        <taxon>Paenibacillaceae</taxon>
        <taxon>Brevibacillus</taxon>
    </lineage>
</organism>